<dbReference type="InterPro" id="IPR003663">
    <property type="entry name" value="Sugar/inositol_transpt"/>
</dbReference>
<evidence type="ECO:0000256" key="9">
    <source>
        <dbReference type="SAM" id="Phobius"/>
    </source>
</evidence>
<feature type="transmembrane region" description="Helical" evidence="9">
    <location>
        <begin position="93"/>
        <end position="116"/>
    </location>
</feature>
<dbReference type="GO" id="GO:0005366">
    <property type="term" value="F:myo-inositol:proton symporter activity"/>
    <property type="evidence" value="ECO:0007669"/>
    <property type="project" value="TreeGrafter"/>
</dbReference>
<feature type="transmembrane region" description="Helical" evidence="9">
    <location>
        <begin position="474"/>
        <end position="495"/>
    </location>
</feature>
<feature type="transmembrane region" description="Helical" evidence="9">
    <location>
        <begin position="46"/>
        <end position="65"/>
    </location>
</feature>
<evidence type="ECO:0000256" key="8">
    <source>
        <dbReference type="RuleBase" id="RU003346"/>
    </source>
</evidence>
<keyword evidence="4 9" id="KW-0812">Transmembrane</keyword>
<evidence type="ECO:0000256" key="1">
    <source>
        <dbReference type="ARBA" id="ARBA00004141"/>
    </source>
</evidence>
<feature type="transmembrane region" description="Helical" evidence="9">
    <location>
        <begin position="451"/>
        <end position="468"/>
    </location>
</feature>
<evidence type="ECO:0000313" key="11">
    <source>
        <dbReference type="EMBL" id="AMD20953.1"/>
    </source>
</evidence>
<evidence type="ECO:0000256" key="2">
    <source>
        <dbReference type="ARBA" id="ARBA00010992"/>
    </source>
</evidence>
<dbReference type="Pfam" id="PF00083">
    <property type="entry name" value="Sugar_tr"/>
    <property type="match status" value="1"/>
</dbReference>
<dbReference type="InterPro" id="IPR036259">
    <property type="entry name" value="MFS_trans_sf"/>
</dbReference>
<dbReference type="RefSeq" id="XP_017987949.1">
    <property type="nucleotide sequence ID" value="XM_018132770.1"/>
</dbReference>
<name>A0A109UZ76_9SACH</name>
<dbReference type="PRINTS" id="PR00171">
    <property type="entry name" value="SUGRTRNSPORT"/>
</dbReference>
<evidence type="ECO:0000256" key="4">
    <source>
        <dbReference type="ARBA" id="ARBA00022692"/>
    </source>
</evidence>
<feature type="transmembrane region" description="Helical" evidence="9">
    <location>
        <begin position="298"/>
        <end position="318"/>
    </location>
</feature>
<feature type="transmembrane region" description="Helical" evidence="9">
    <location>
        <begin position="123"/>
        <end position="143"/>
    </location>
</feature>
<keyword evidence="5 9" id="KW-1133">Transmembrane helix</keyword>
<dbReference type="InterPro" id="IPR005828">
    <property type="entry name" value="MFS_sugar_transport-like"/>
</dbReference>
<dbReference type="CDD" id="cd17360">
    <property type="entry name" value="MFS_HMIT_like"/>
    <property type="match status" value="1"/>
</dbReference>
<feature type="transmembrane region" description="Helical" evidence="9">
    <location>
        <begin position="149"/>
        <end position="167"/>
    </location>
</feature>
<comment type="similarity">
    <text evidence="2 8">Belongs to the major facilitator superfamily. Sugar transporter (TC 2.A.1.1) family.</text>
</comment>
<dbReference type="InterPro" id="IPR005829">
    <property type="entry name" value="Sugar_transporter_CS"/>
</dbReference>
<dbReference type="NCBIfam" id="TIGR00879">
    <property type="entry name" value="SP"/>
    <property type="match status" value="1"/>
</dbReference>
<keyword evidence="3 8" id="KW-0813">Transport</keyword>
<comment type="catalytic activity">
    <reaction evidence="7">
        <text>myo-inositol(out) + H(+)(out) = myo-inositol(in) + H(+)(in)</text>
        <dbReference type="Rhea" id="RHEA:60364"/>
        <dbReference type="ChEBI" id="CHEBI:15378"/>
        <dbReference type="ChEBI" id="CHEBI:17268"/>
    </reaction>
</comment>
<dbReference type="PANTHER" id="PTHR48020:SF12">
    <property type="entry name" value="PROTON MYO-INOSITOL COTRANSPORTER"/>
    <property type="match status" value="1"/>
</dbReference>
<evidence type="ECO:0000259" key="10">
    <source>
        <dbReference type="PROSITE" id="PS50850"/>
    </source>
</evidence>
<protein>
    <submittedName>
        <fullName evidence="11">HEL328Cp</fullName>
    </submittedName>
</protein>
<feature type="transmembrane region" description="Helical" evidence="9">
    <location>
        <begin position="207"/>
        <end position="229"/>
    </location>
</feature>
<dbReference type="Proteomes" id="UP000243052">
    <property type="component" value="Chromosome v"/>
</dbReference>
<dbReference type="SUPFAM" id="SSF103473">
    <property type="entry name" value="MFS general substrate transporter"/>
    <property type="match status" value="1"/>
</dbReference>
<comment type="subcellular location">
    <subcellularLocation>
        <location evidence="1">Membrane</location>
        <topology evidence="1">Multi-pass membrane protein</topology>
    </subcellularLocation>
</comment>
<dbReference type="PROSITE" id="PS00216">
    <property type="entry name" value="SUGAR_TRANSPORT_1"/>
    <property type="match status" value="2"/>
</dbReference>
<dbReference type="PROSITE" id="PS50850">
    <property type="entry name" value="MFS"/>
    <property type="match status" value="1"/>
</dbReference>
<gene>
    <name evidence="11" type="ORF">AW171_hschr52882</name>
</gene>
<accession>A0A109UZ76</accession>
<dbReference type="PROSITE" id="PS00217">
    <property type="entry name" value="SUGAR_TRANSPORT_2"/>
    <property type="match status" value="1"/>
</dbReference>
<evidence type="ECO:0000256" key="3">
    <source>
        <dbReference type="ARBA" id="ARBA00022448"/>
    </source>
</evidence>
<feature type="domain" description="Major facilitator superfamily (MFS) profile" evidence="10">
    <location>
        <begin position="53"/>
        <end position="499"/>
    </location>
</feature>
<proteinExistence type="inferred from homology"/>
<dbReference type="GeneID" id="28724225"/>
<dbReference type="InterPro" id="IPR050814">
    <property type="entry name" value="Myo-inositol_Transporter"/>
</dbReference>
<dbReference type="GO" id="GO:0016020">
    <property type="term" value="C:membrane"/>
    <property type="evidence" value="ECO:0007669"/>
    <property type="project" value="UniProtKB-SubCell"/>
</dbReference>
<evidence type="ECO:0000256" key="6">
    <source>
        <dbReference type="ARBA" id="ARBA00023136"/>
    </source>
</evidence>
<evidence type="ECO:0000256" key="7">
    <source>
        <dbReference type="ARBA" id="ARBA00049119"/>
    </source>
</evidence>
<dbReference type="FunFam" id="1.20.1250.20:FF:000073">
    <property type="entry name" value="MFS myo-inositol transporter, putative"/>
    <property type="match status" value="1"/>
</dbReference>
<dbReference type="Gene3D" id="1.20.1250.20">
    <property type="entry name" value="MFS general substrate transporter like domains"/>
    <property type="match status" value="1"/>
</dbReference>
<sequence>MNSNKEIPLELATTSQDASSETDKIILKPVNDEDDTSLLIAFNQRVSSFIIMLTFIASISGYMFGYDTGYISSALVSIGTDLGRELTYKDKELITGATSLGALISAICAGVMADIYGRKPCIMFSNVMFLIGAVLQVAASNFWQMVVGRLIMGFGVGIGSLLSPLYIGEIAPKMIRGRLVVINSLWLTGGQLIAYACGAALSHVTHGWRILVGLSILPTLIQFVCFIFVPDTPRYYVMKGRLDKAAEVLQRSYSGADSDLIERKIQELVELNRTIPGDTVPKKVWNTVKELHTVPANFHALVLGCGLQAVQQFCGWNALMYFSGTIFETVGFSNPTAVSMIVAATNFLFTLCAFFAIDKLGRRIILLIGLPGMTVSLVMCAVAFKYIDIDFLGGGKTVVNGGGFTSWGIVIIVFIISYASFYALGIGTVPWQQSELFPQAVRGIGTSYSTATNWVGSLVVASTFLTMLEKITPTGTFLVFTGISVLSFIFIYLCYPELSGLELEEVQFILKDGFNIKASKELAKKRKRQTAEKLKAAHDNDLELYQKNSSIVKILEREN</sequence>
<reference evidence="11 12" key="1">
    <citation type="submission" date="2016-01" db="EMBL/GenBank/DDBJ databases">
        <title>Genome sequence of the yeast Holleya sinecauda.</title>
        <authorList>
            <person name="Dietrich F.S."/>
        </authorList>
    </citation>
    <scope>NUCLEOTIDE SEQUENCE [LARGE SCALE GENOMIC DNA]</scope>
    <source>
        <strain evidence="11 12">ATCC 58844</strain>
    </source>
</reference>
<evidence type="ECO:0000313" key="12">
    <source>
        <dbReference type="Proteomes" id="UP000243052"/>
    </source>
</evidence>
<keyword evidence="12" id="KW-1185">Reference proteome</keyword>
<feature type="transmembrane region" description="Helical" evidence="9">
    <location>
        <begin position="407"/>
        <end position="431"/>
    </location>
</feature>
<dbReference type="PANTHER" id="PTHR48020">
    <property type="entry name" value="PROTON MYO-INOSITOL COTRANSPORTER"/>
    <property type="match status" value="1"/>
</dbReference>
<feature type="transmembrane region" description="Helical" evidence="9">
    <location>
        <begin position="179"/>
        <end position="201"/>
    </location>
</feature>
<dbReference type="InterPro" id="IPR020846">
    <property type="entry name" value="MFS_dom"/>
</dbReference>
<organism evidence="11 12">
    <name type="scientific">Eremothecium sinecaudum</name>
    <dbReference type="NCBI Taxonomy" id="45286"/>
    <lineage>
        <taxon>Eukaryota</taxon>
        <taxon>Fungi</taxon>
        <taxon>Dikarya</taxon>
        <taxon>Ascomycota</taxon>
        <taxon>Saccharomycotina</taxon>
        <taxon>Saccharomycetes</taxon>
        <taxon>Saccharomycetales</taxon>
        <taxon>Saccharomycetaceae</taxon>
        <taxon>Eremothecium</taxon>
    </lineage>
</organism>
<dbReference type="EMBL" id="CP014245">
    <property type="protein sequence ID" value="AMD20953.1"/>
    <property type="molecule type" value="Genomic_DNA"/>
</dbReference>
<feature type="transmembrane region" description="Helical" evidence="9">
    <location>
        <begin position="364"/>
        <end position="387"/>
    </location>
</feature>
<feature type="transmembrane region" description="Helical" evidence="9">
    <location>
        <begin position="338"/>
        <end position="357"/>
    </location>
</feature>
<dbReference type="OrthoDB" id="6339427at2759"/>
<dbReference type="GO" id="GO:1904679">
    <property type="term" value="P:myo-inositol import across plasma membrane"/>
    <property type="evidence" value="ECO:0007669"/>
    <property type="project" value="TreeGrafter"/>
</dbReference>
<dbReference type="AlphaFoldDB" id="A0A109UZ76"/>
<evidence type="ECO:0000256" key="5">
    <source>
        <dbReference type="ARBA" id="ARBA00022989"/>
    </source>
</evidence>
<keyword evidence="6 9" id="KW-0472">Membrane</keyword>